<dbReference type="STRING" id="857566.A0A1E3PRP3"/>
<dbReference type="GO" id="GO:0008168">
    <property type="term" value="F:methyltransferase activity"/>
    <property type="evidence" value="ECO:0007669"/>
    <property type="project" value="UniProtKB-KW"/>
</dbReference>
<dbReference type="GO" id="GO:0032259">
    <property type="term" value="P:methylation"/>
    <property type="evidence" value="ECO:0007669"/>
    <property type="project" value="UniProtKB-KW"/>
</dbReference>
<dbReference type="InterPro" id="IPR029063">
    <property type="entry name" value="SAM-dependent_MTases_sf"/>
</dbReference>
<evidence type="ECO:0000313" key="2">
    <source>
        <dbReference type="EMBL" id="ODQ68103.1"/>
    </source>
</evidence>
<dbReference type="EMBL" id="KV454406">
    <property type="protein sequence ID" value="ODQ68103.1"/>
    <property type="molecule type" value="Genomic_DNA"/>
</dbReference>
<dbReference type="CDD" id="cd02440">
    <property type="entry name" value="AdoMet_MTases"/>
    <property type="match status" value="1"/>
</dbReference>
<organism evidence="2 3">
    <name type="scientific">Nadsonia fulvescens var. elongata DSM 6958</name>
    <dbReference type="NCBI Taxonomy" id="857566"/>
    <lineage>
        <taxon>Eukaryota</taxon>
        <taxon>Fungi</taxon>
        <taxon>Dikarya</taxon>
        <taxon>Ascomycota</taxon>
        <taxon>Saccharomycotina</taxon>
        <taxon>Dipodascomycetes</taxon>
        <taxon>Dipodascales</taxon>
        <taxon>Dipodascales incertae sedis</taxon>
        <taxon>Nadsonia</taxon>
    </lineage>
</organism>
<sequence length="257" mass="28980">MDNLDEGQHSGFGTQNILVNQVSQYLLSLKDESQPIFPTRCMLDFGCGSGSLTRLMIPHVTTTLVGVDTSSRAVSAFNHLNGPLKAKDQTIKAIKVDLLNTAESFEEILTSVENHDDRALLTESFDVIVTMLSFHHFPDMDHALSILRKLIVRSRRGHLFIADFFQTGPPPVKESTLSVSACHPLYLEMLNQALSRQGFFKIQMDMTAIRVRMVVKSAVRARDYKRRGFKVFRNEKGKKDGYLVKGHLSVLWARLET</sequence>
<dbReference type="SUPFAM" id="SSF53335">
    <property type="entry name" value="S-adenosyl-L-methionine-dependent methyltransferases"/>
    <property type="match status" value="1"/>
</dbReference>
<reference evidence="2 3" key="1">
    <citation type="journal article" date="2016" name="Proc. Natl. Acad. Sci. U.S.A.">
        <title>Comparative genomics of biotechnologically important yeasts.</title>
        <authorList>
            <person name="Riley R."/>
            <person name="Haridas S."/>
            <person name="Wolfe K.H."/>
            <person name="Lopes M.R."/>
            <person name="Hittinger C.T."/>
            <person name="Goeker M."/>
            <person name="Salamov A.A."/>
            <person name="Wisecaver J.H."/>
            <person name="Long T.M."/>
            <person name="Calvey C.H."/>
            <person name="Aerts A.L."/>
            <person name="Barry K.W."/>
            <person name="Choi C."/>
            <person name="Clum A."/>
            <person name="Coughlan A.Y."/>
            <person name="Deshpande S."/>
            <person name="Douglass A.P."/>
            <person name="Hanson S.J."/>
            <person name="Klenk H.-P."/>
            <person name="LaButti K.M."/>
            <person name="Lapidus A."/>
            <person name="Lindquist E.A."/>
            <person name="Lipzen A.M."/>
            <person name="Meier-Kolthoff J.P."/>
            <person name="Ohm R.A."/>
            <person name="Otillar R.P."/>
            <person name="Pangilinan J.L."/>
            <person name="Peng Y."/>
            <person name="Rokas A."/>
            <person name="Rosa C.A."/>
            <person name="Scheuner C."/>
            <person name="Sibirny A.A."/>
            <person name="Slot J.C."/>
            <person name="Stielow J.B."/>
            <person name="Sun H."/>
            <person name="Kurtzman C.P."/>
            <person name="Blackwell M."/>
            <person name="Grigoriev I.V."/>
            <person name="Jeffries T.W."/>
        </authorList>
    </citation>
    <scope>NUCLEOTIDE SEQUENCE [LARGE SCALE GENOMIC DNA]</scope>
    <source>
        <strain evidence="2 3">DSM 6958</strain>
    </source>
</reference>
<dbReference type="Proteomes" id="UP000095009">
    <property type="component" value="Unassembled WGS sequence"/>
</dbReference>
<keyword evidence="2" id="KW-0489">Methyltransferase</keyword>
<dbReference type="Gene3D" id="3.40.50.150">
    <property type="entry name" value="Vaccinia Virus protein VP39"/>
    <property type="match status" value="1"/>
</dbReference>
<evidence type="ECO:0000256" key="1">
    <source>
        <dbReference type="ARBA" id="ARBA00022679"/>
    </source>
</evidence>
<proteinExistence type="predicted"/>
<protein>
    <submittedName>
        <fullName evidence="2">S-adenosyl-L-methionine-dependent methyltransferase</fullName>
    </submittedName>
</protein>
<keyword evidence="1 2" id="KW-0808">Transferase</keyword>
<evidence type="ECO:0000313" key="3">
    <source>
        <dbReference type="Proteomes" id="UP000095009"/>
    </source>
</evidence>
<dbReference type="PANTHER" id="PTHR43861:SF3">
    <property type="entry name" value="PUTATIVE (AFU_ORTHOLOGUE AFUA_2G14390)-RELATED"/>
    <property type="match status" value="1"/>
</dbReference>
<name>A0A1E3PRP3_9ASCO</name>
<dbReference type="OrthoDB" id="3647at2759"/>
<gene>
    <name evidence="2" type="ORF">NADFUDRAFT_39501</name>
</gene>
<keyword evidence="3" id="KW-1185">Reference proteome</keyword>
<dbReference type="Pfam" id="PF13489">
    <property type="entry name" value="Methyltransf_23"/>
    <property type="match status" value="1"/>
</dbReference>
<dbReference type="AlphaFoldDB" id="A0A1E3PRP3"/>
<accession>A0A1E3PRP3</accession>
<dbReference type="PANTHER" id="PTHR43861">
    <property type="entry name" value="TRANS-ACONITATE 2-METHYLTRANSFERASE-RELATED"/>
    <property type="match status" value="1"/>
</dbReference>